<keyword evidence="1" id="KW-0812">Transmembrane</keyword>
<accession>A0A0P0ZGY5</accession>
<evidence type="ECO:0000256" key="1">
    <source>
        <dbReference type="SAM" id="Phobius"/>
    </source>
</evidence>
<evidence type="ECO:0000313" key="2">
    <source>
        <dbReference type="EMBL" id="CDM08129.1"/>
    </source>
</evidence>
<gene>
    <name evidence="2" type="ORF">EAMY692_p20003</name>
</gene>
<organism evidence="2">
    <name type="scientific">Erwinia amylovora</name>
    <name type="common">Fire blight bacteria</name>
    <dbReference type="NCBI Taxonomy" id="552"/>
    <lineage>
        <taxon>Bacteria</taxon>
        <taxon>Pseudomonadati</taxon>
        <taxon>Pseudomonadota</taxon>
        <taxon>Gammaproteobacteria</taxon>
        <taxon>Enterobacterales</taxon>
        <taxon>Erwiniaceae</taxon>
        <taxon>Erwinia</taxon>
    </lineage>
</organism>
<reference evidence="2" key="1">
    <citation type="submission" date="2013-11" db="EMBL/GenBank/DDBJ databases">
        <title>The novel cryptic plasmid pEA68 of Erwinia amylovora strain 692 and definition of a novel family of plasmids.</title>
        <authorList>
            <person name="Ismail E."/>
            <person name="Blom J."/>
            <person name="Bultreys A."/>
            <person name="Ivanovic M."/>
            <person name="Obradovic A."/>
            <person name="Van Doorn J."/>
            <person name="Bergsma-Vlami M."/>
            <person name="Maes M."/>
            <person name="Willems A."/>
            <person name="Stockwell V."/>
            <person name="Smits T.H.M."/>
            <person name="Pulawska J."/>
        </authorList>
    </citation>
    <scope>NUCLEOTIDE SEQUENCE [LARGE SCALE GENOMIC DNA]</scope>
    <source>
        <strain evidence="2">692</strain>
        <plasmid evidence="2">pEA29</plasmid>
    </source>
</reference>
<feature type="transmembrane region" description="Helical" evidence="1">
    <location>
        <begin position="39"/>
        <end position="60"/>
    </location>
</feature>
<dbReference type="AlphaFoldDB" id="A0A0P0ZGY5"/>
<sequence>MEDFLCHTRAQGKLHITGVRIIRVQTTCRCRQKRRQASALFLVFLSVWPVYAEVPAQHFWTVCSCCASSLPVGMADMPVLGTSSW</sequence>
<dbReference type="EMBL" id="HG813239">
    <property type="protein sequence ID" value="CDM08129.1"/>
    <property type="molecule type" value="Genomic_DNA"/>
</dbReference>
<protein>
    <submittedName>
        <fullName evidence="2">Putative membrane protein</fullName>
    </submittedName>
</protein>
<proteinExistence type="predicted"/>
<keyword evidence="1" id="KW-1133">Transmembrane helix</keyword>
<keyword evidence="2" id="KW-0614">Plasmid</keyword>
<geneLocation type="plasmid" evidence="2">
    <name>pEA29</name>
</geneLocation>
<keyword evidence="1" id="KW-0472">Membrane</keyword>
<name>A0A0P0ZGY5_ERWAM</name>